<proteinExistence type="predicted"/>
<evidence type="ECO:0000256" key="1">
    <source>
        <dbReference type="ARBA" id="ARBA00021125"/>
    </source>
</evidence>
<dbReference type="SUPFAM" id="SSF50978">
    <property type="entry name" value="WD40 repeat-like"/>
    <property type="match status" value="1"/>
</dbReference>
<dbReference type="Pfam" id="PF00400">
    <property type="entry name" value="WD40"/>
    <property type="match status" value="1"/>
</dbReference>
<reference evidence="5 6" key="1">
    <citation type="submission" date="2016-03" db="EMBL/GenBank/DDBJ databases">
        <title>Cyphomyrmex costatus WGS genome.</title>
        <authorList>
            <person name="Nygaard S."/>
            <person name="Hu H."/>
            <person name="Boomsma J."/>
            <person name="Zhang G."/>
        </authorList>
    </citation>
    <scope>NUCLEOTIDE SEQUENCE [LARGE SCALE GENOMIC DNA]</scope>
    <source>
        <strain evidence="5">MS0001</strain>
        <tissue evidence="5">Whole body</tissue>
    </source>
</reference>
<dbReference type="Gene3D" id="2.130.10.10">
    <property type="entry name" value="YVTN repeat-like/Quinoprotein amine dehydrogenase"/>
    <property type="match status" value="1"/>
</dbReference>
<dbReference type="PANTHER" id="PTHR22889:SF0">
    <property type="entry name" value="WD REPEAT-CONTAINING PROTEIN 89"/>
    <property type="match status" value="1"/>
</dbReference>
<evidence type="ECO:0000313" key="5">
    <source>
        <dbReference type="EMBL" id="KYM97135.1"/>
    </source>
</evidence>
<organism evidence="5 6">
    <name type="scientific">Cyphomyrmex costatus</name>
    <dbReference type="NCBI Taxonomy" id="456900"/>
    <lineage>
        <taxon>Eukaryota</taxon>
        <taxon>Metazoa</taxon>
        <taxon>Ecdysozoa</taxon>
        <taxon>Arthropoda</taxon>
        <taxon>Hexapoda</taxon>
        <taxon>Insecta</taxon>
        <taxon>Pterygota</taxon>
        <taxon>Neoptera</taxon>
        <taxon>Endopterygota</taxon>
        <taxon>Hymenoptera</taxon>
        <taxon>Apocrita</taxon>
        <taxon>Aculeata</taxon>
        <taxon>Formicoidea</taxon>
        <taxon>Formicidae</taxon>
        <taxon>Myrmicinae</taxon>
        <taxon>Cyphomyrmex</taxon>
    </lineage>
</organism>
<dbReference type="AlphaFoldDB" id="A0A195C8W1"/>
<evidence type="ECO:0000256" key="2">
    <source>
        <dbReference type="ARBA" id="ARBA00022574"/>
    </source>
</evidence>
<dbReference type="InterPro" id="IPR015943">
    <property type="entry name" value="WD40/YVTN_repeat-like_dom_sf"/>
</dbReference>
<dbReference type="PANTHER" id="PTHR22889">
    <property type="entry name" value="WD REPEAT-CONTAINING PROTEIN 89"/>
    <property type="match status" value="1"/>
</dbReference>
<evidence type="ECO:0000256" key="4">
    <source>
        <dbReference type="PROSITE-ProRule" id="PRU00221"/>
    </source>
</evidence>
<dbReference type="SMART" id="SM00320">
    <property type="entry name" value="WD40"/>
    <property type="match status" value="4"/>
</dbReference>
<dbReference type="InterPro" id="IPR036322">
    <property type="entry name" value="WD40_repeat_dom_sf"/>
</dbReference>
<gene>
    <name evidence="5" type="ORF">ALC62_12243</name>
</gene>
<evidence type="ECO:0000313" key="6">
    <source>
        <dbReference type="Proteomes" id="UP000078542"/>
    </source>
</evidence>
<sequence length="405" mass="45440">MSKIVESLKKLNVENNTELVRQDNDGVNKKVELTLSLEERVSLDQSEYILSVCGTQRQILYFFIKFRIGAALSDHSCIIYSIGESLNRIITLDHNQAPIVGIKFNPTSKNLIYVASNDGLITACDLRAKGKIVAEFKDNTENGKTKPLASFDLSCDERLIAGGTEHTGGDAFILFWDIRQSSSKGNKNSLLGGYWESHMDDITCLTFHPVKQNVLASGSTDGLMNIFDLTQSSEDLALTYSLNTESSVDRLGWLTDDSLWCTTHTQILQLWECEGASAYATFTRSDLAVSQNDDPDNCYLVRFHATDAFGQPFLLTGSSTVKGENLRCLNIKKNRLEMYYEIVGNKQIVRDSWMHEKSGSLVTVGEKGTINVWRQTESSIQKNSNHELLTKIGTNRDRHHRTKPY</sequence>
<protein>
    <recommendedName>
        <fullName evidence="1">WD repeat-containing protein 89</fullName>
    </recommendedName>
</protein>
<keyword evidence="6" id="KW-1185">Reference proteome</keyword>
<dbReference type="PROSITE" id="PS50082">
    <property type="entry name" value="WD_REPEATS_2"/>
    <property type="match status" value="1"/>
</dbReference>
<keyword evidence="2 4" id="KW-0853">WD repeat</keyword>
<keyword evidence="3" id="KW-0677">Repeat</keyword>
<dbReference type="InterPro" id="IPR039328">
    <property type="entry name" value="WDR89"/>
</dbReference>
<dbReference type="Proteomes" id="UP000078542">
    <property type="component" value="Unassembled WGS sequence"/>
</dbReference>
<name>A0A195C8W1_9HYME</name>
<evidence type="ECO:0000256" key="3">
    <source>
        <dbReference type="ARBA" id="ARBA00022737"/>
    </source>
</evidence>
<feature type="repeat" description="WD" evidence="4">
    <location>
        <begin position="195"/>
        <end position="237"/>
    </location>
</feature>
<dbReference type="EMBL" id="KQ978081">
    <property type="protein sequence ID" value="KYM97135.1"/>
    <property type="molecule type" value="Genomic_DNA"/>
</dbReference>
<dbReference type="InterPro" id="IPR001680">
    <property type="entry name" value="WD40_rpt"/>
</dbReference>
<accession>A0A195C8W1</accession>
<dbReference type="STRING" id="456900.A0A195C8W1"/>